<dbReference type="RefSeq" id="WP_086542786.1">
    <property type="nucleotide sequence ID" value="NZ_MSSW01000053.1"/>
</dbReference>
<keyword evidence="3" id="KW-1185">Reference proteome</keyword>
<accession>A0A3E0DPL4</accession>
<dbReference type="AlphaFoldDB" id="A0A3E0DPL4"/>
<dbReference type="EMBL" id="QUNF01000018">
    <property type="protein sequence ID" value="REG83404.1"/>
    <property type="molecule type" value="Genomic_DNA"/>
</dbReference>
<feature type="chain" id="PRO_5017776159" evidence="1">
    <location>
        <begin position="23"/>
        <end position="197"/>
    </location>
</feature>
<dbReference type="OrthoDB" id="9793669at2"/>
<evidence type="ECO:0000313" key="2">
    <source>
        <dbReference type="EMBL" id="REG83404.1"/>
    </source>
</evidence>
<organism evidence="2 3">
    <name type="scientific">Algoriphagus antarcticus</name>
    <dbReference type="NCBI Taxonomy" id="238540"/>
    <lineage>
        <taxon>Bacteria</taxon>
        <taxon>Pseudomonadati</taxon>
        <taxon>Bacteroidota</taxon>
        <taxon>Cytophagia</taxon>
        <taxon>Cytophagales</taxon>
        <taxon>Cyclobacteriaceae</taxon>
        <taxon>Algoriphagus</taxon>
    </lineage>
</organism>
<proteinExistence type="predicted"/>
<reference evidence="2 3" key="1">
    <citation type="submission" date="2018-08" db="EMBL/GenBank/DDBJ databases">
        <title>Genomic Encyclopedia of Archaeal and Bacterial Type Strains, Phase II (KMG-II): from individual species to whole genera.</title>
        <authorList>
            <person name="Goeker M."/>
        </authorList>
    </citation>
    <scope>NUCLEOTIDE SEQUENCE [LARGE SCALE GENOMIC DNA]</scope>
    <source>
        <strain evidence="2 3">DSM 15986</strain>
    </source>
</reference>
<name>A0A3E0DPL4_9BACT</name>
<feature type="signal peptide" evidence="1">
    <location>
        <begin position="1"/>
        <end position="22"/>
    </location>
</feature>
<gene>
    <name evidence="2" type="ORF">C8N25_11849</name>
</gene>
<evidence type="ECO:0000313" key="3">
    <source>
        <dbReference type="Proteomes" id="UP000256405"/>
    </source>
</evidence>
<sequence>MKTYLSALVVLLATLPAFSQNAVIPSKEIQIKTAVMAAPDEKQQDATVLGYDQSGELVELRKGTNGMICLADDPNGKGFSVSCYATELEPFMVRGRELKKEGKAFQEIFDTREAEAKSGKLKMPKEGATLFVLTADAEKYDINTGEVSDTFLRYVVYLPWATSETTGLPLKPSAPGMPWIMDPGTHRAHIMITPAKD</sequence>
<comment type="caution">
    <text evidence="2">The sequence shown here is derived from an EMBL/GenBank/DDBJ whole genome shotgun (WGS) entry which is preliminary data.</text>
</comment>
<keyword evidence="1" id="KW-0732">Signal</keyword>
<dbReference type="Proteomes" id="UP000256405">
    <property type="component" value="Unassembled WGS sequence"/>
</dbReference>
<protein>
    <submittedName>
        <fullName evidence="2">Uncharacterized protein</fullName>
    </submittedName>
</protein>
<evidence type="ECO:0000256" key="1">
    <source>
        <dbReference type="SAM" id="SignalP"/>
    </source>
</evidence>